<dbReference type="PROSITE" id="PS51257">
    <property type="entry name" value="PROKAR_LIPOPROTEIN"/>
    <property type="match status" value="1"/>
</dbReference>
<keyword evidence="1" id="KW-0812">Transmembrane</keyword>
<sequence>MDRTRAVQILGLWHRAKGVVVHAAGIAAQSCDRARRRVLLSSYTGAAMAHLIRWVALA</sequence>
<evidence type="ECO:0000313" key="2">
    <source>
        <dbReference type="EMBL" id="JAD58878.1"/>
    </source>
</evidence>
<proteinExistence type="predicted"/>
<organism evidence="2">
    <name type="scientific">Arundo donax</name>
    <name type="common">Giant reed</name>
    <name type="synonym">Donax arundinaceus</name>
    <dbReference type="NCBI Taxonomy" id="35708"/>
    <lineage>
        <taxon>Eukaryota</taxon>
        <taxon>Viridiplantae</taxon>
        <taxon>Streptophyta</taxon>
        <taxon>Embryophyta</taxon>
        <taxon>Tracheophyta</taxon>
        <taxon>Spermatophyta</taxon>
        <taxon>Magnoliopsida</taxon>
        <taxon>Liliopsida</taxon>
        <taxon>Poales</taxon>
        <taxon>Poaceae</taxon>
        <taxon>PACMAD clade</taxon>
        <taxon>Arundinoideae</taxon>
        <taxon>Arundineae</taxon>
        <taxon>Arundo</taxon>
    </lineage>
</organism>
<feature type="transmembrane region" description="Helical" evidence="1">
    <location>
        <begin position="38"/>
        <end position="56"/>
    </location>
</feature>
<name>A0A0A9B9L8_ARUDO</name>
<reference evidence="2" key="1">
    <citation type="submission" date="2014-09" db="EMBL/GenBank/DDBJ databases">
        <authorList>
            <person name="Magalhaes I.L.F."/>
            <person name="Oliveira U."/>
            <person name="Santos F.R."/>
            <person name="Vidigal T.H.D.A."/>
            <person name="Brescovit A.D."/>
            <person name="Santos A.J."/>
        </authorList>
    </citation>
    <scope>NUCLEOTIDE SEQUENCE</scope>
    <source>
        <tissue evidence="2">Shoot tissue taken approximately 20 cm above the soil surface</tissue>
    </source>
</reference>
<keyword evidence="1" id="KW-1133">Transmembrane helix</keyword>
<accession>A0A0A9B9L8</accession>
<reference evidence="2" key="2">
    <citation type="journal article" date="2015" name="Data Brief">
        <title>Shoot transcriptome of the giant reed, Arundo donax.</title>
        <authorList>
            <person name="Barrero R.A."/>
            <person name="Guerrero F.D."/>
            <person name="Moolhuijzen P."/>
            <person name="Goolsby J.A."/>
            <person name="Tidwell J."/>
            <person name="Bellgard S.E."/>
            <person name="Bellgard M.I."/>
        </authorList>
    </citation>
    <scope>NUCLEOTIDE SEQUENCE</scope>
    <source>
        <tissue evidence="2">Shoot tissue taken approximately 20 cm above the soil surface</tissue>
    </source>
</reference>
<dbReference type="AlphaFoldDB" id="A0A0A9B9L8"/>
<protein>
    <submittedName>
        <fullName evidence="2">Uncharacterized protein</fullName>
    </submittedName>
</protein>
<evidence type="ECO:0000256" key="1">
    <source>
        <dbReference type="SAM" id="Phobius"/>
    </source>
</evidence>
<dbReference type="EMBL" id="GBRH01239017">
    <property type="protein sequence ID" value="JAD58878.1"/>
    <property type="molecule type" value="Transcribed_RNA"/>
</dbReference>
<keyword evidence="1" id="KW-0472">Membrane</keyword>